<evidence type="ECO:0000313" key="3">
    <source>
        <dbReference type="EMBL" id="PWB06978.1"/>
    </source>
</evidence>
<dbReference type="AlphaFoldDB" id="A0A2V1IQZ6"/>
<evidence type="ECO:0000313" key="4">
    <source>
        <dbReference type="Proteomes" id="UP000244925"/>
    </source>
</evidence>
<dbReference type="Pfam" id="PF10882">
    <property type="entry name" value="bPH_5"/>
    <property type="match status" value="1"/>
</dbReference>
<comment type="caution">
    <text evidence="3">The sequence shown here is derived from an EMBL/GenBank/DDBJ whole genome shotgun (WGS) entry which is preliminary data.</text>
</comment>
<gene>
    <name evidence="3" type="ORF">C5O25_08770</name>
</gene>
<keyword evidence="1" id="KW-0812">Transmembrane</keyword>
<keyword evidence="1" id="KW-0472">Membrane</keyword>
<accession>A0A2V1IQZ6</accession>
<reference evidence="4" key="1">
    <citation type="submission" date="2018-02" db="EMBL/GenBank/DDBJ databases">
        <authorList>
            <person name="Clavel T."/>
            <person name="Strowig T."/>
        </authorList>
    </citation>
    <scope>NUCLEOTIDE SEQUENCE [LARGE SCALE GENOMIC DNA]</scope>
    <source>
        <strain evidence="4">DSM 100764</strain>
    </source>
</reference>
<dbReference type="EMBL" id="PUBV01000017">
    <property type="protein sequence ID" value="PWB06978.1"/>
    <property type="molecule type" value="Genomic_DNA"/>
</dbReference>
<dbReference type="Proteomes" id="UP000244925">
    <property type="component" value="Unassembled WGS sequence"/>
</dbReference>
<dbReference type="InterPro" id="IPR027783">
    <property type="entry name" value="Bacterial_PH-related"/>
</dbReference>
<organism evidence="3 4">
    <name type="scientific">Paramuribaculum intestinale</name>
    <dbReference type="NCBI Taxonomy" id="2094151"/>
    <lineage>
        <taxon>Bacteria</taxon>
        <taxon>Pseudomonadati</taxon>
        <taxon>Bacteroidota</taxon>
        <taxon>Bacteroidia</taxon>
        <taxon>Bacteroidales</taxon>
        <taxon>Muribaculaceae</taxon>
        <taxon>Paramuribaculum</taxon>
    </lineage>
</organism>
<evidence type="ECO:0000259" key="2">
    <source>
        <dbReference type="Pfam" id="PF10882"/>
    </source>
</evidence>
<keyword evidence="4" id="KW-1185">Reference proteome</keyword>
<sequence length="166" mass="18641">MRHMTIKKRVELSSYCWIISALSTALMCGVFVYALKRPDNGLAVWILGAAIVVLFLFTLCYMPLSISVDKESLNINRPLKIKSIPLPEITDVRMCAPTMGTIRICGSGGWFGWYGWFSEKDLGKYFAYYGKASDCFLVTLKNGKKYMLGCKDAPEMVKAINNRIGN</sequence>
<feature type="transmembrane region" description="Helical" evidence="1">
    <location>
        <begin position="41"/>
        <end position="64"/>
    </location>
</feature>
<evidence type="ECO:0000256" key="1">
    <source>
        <dbReference type="SAM" id="Phobius"/>
    </source>
</evidence>
<keyword evidence="1" id="KW-1133">Transmembrane helix</keyword>
<feature type="transmembrane region" description="Helical" evidence="1">
    <location>
        <begin position="12"/>
        <end position="35"/>
    </location>
</feature>
<protein>
    <recommendedName>
        <fullName evidence="2">Bacterial Pleckstrin homology domain-containing protein</fullName>
    </recommendedName>
</protein>
<name>A0A2V1IQZ6_9BACT</name>
<proteinExistence type="predicted"/>
<feature type="domain" description="Bacterial Pleckstrin homology" evidence="2">
    <location>
        <begin position="65"/>
        <end position="163"/>
    </location>
</feature>